<evidence type="ECO:0000313" key="2">
    <source>
        <dbReference type="Proteomes" id="UP000805614"/>
    </source>
</evidence>
<name>A0ABR7LY06_9ACTN</name>
<dbReference type="EMBL" id="JABVEC010000025">
    <property type="protein sequence ID" value="MBC6469273.1"/>
    <property type="molecule type" value="Genomic_DNA"/>
</dbReference>
<accession>A0ABR7LY06</accession>
<evidence type="ECO:0000313" key="1">
    <source>
        <dbReference type="EMBL" id="MBC6469273.1"/>
    </source>
</evidence>
<gene>
    <name evidence="1" type="ORF">HKK74_27805</name>
</gene>
<keyword evidence="2" id="KW-1185">Reference proteome</keyword>
<protein>
    <recommendedName>
        <fullName evidence="3">ROK family protein</fullName>
    </recommendedName>
</protein>
<organism evidence="1 2">
    <name type="scientific">Actinomadura alba</name>
    <dbReference type="NCBI Taxonomy" id="406431"/>
    <lineage>
        <taxon>Bacteria</taxon>
        <taxon>Bacillati</taxon>
        <taxon>Actinomycetota</taxon>
        <taxon>Actinomycetes</taxon>
        <taxon>Streptosporangiales</taxon>
        <taxon>Thermomonosporaceae</taxon>
        <taxon>Actinomadura</taxon>
    </lineage>
</organism>
<proteinExistence type="predicted"/>
<dbReference type="Proteomes" id="UP000805614">
    <property type="component" value="Unassembled WGS sequence"/>
</dbReference>
<evidence type="ECO:0008006" key="3">
    <source>
        <dbReference type="Google" id="ProtNLM"/>
    </source>
</evidence>
<comment type="caution">
    <text evidence="1">The sequence shown here is derived from an EMBL/GenBank/DDBJ whole genome shotgun (WGS) entry which is preliminary data.</text>
</comment>
<sequence>MRAINEDLMRRQSIDPWAAVLDIGGAVLAVEYNGWQGSPAHAVRLCR</sequence>
<reference evidence="1 2" key="1">
    <citation type="submission" date="2020-06" db="EMBL/GenBank/DDBJ databases">
        <title>Actinomadura xiongansis sp. nov., isolated from soil of Baiyangdian.</title>
        <authorList>
            <person name="Zhang X."/>
        </authorList>
    </citation>
    <scope>NUCLEOTIDE SEQUENCE [LARGE SCALE GENOMIC DNA]</scope>
    <source>
        <strain evidence="1 2">HBUM206468</strain>
    </source>
</reference>
<dbReference type="RefSeq" id="WP_187246321.1">
    <property type="nucleotide sequence ID" value="NZ_BAAAOK010000016.1"/>
</dbReference>